<keyword evidence="3" id="KW-1185">Reference proteome</keyword>
<accession>A0AA37GK66</accession>
<feature type="compositionally biased region" description="Polar residues" evidence="1">
    <location>
        <begin position="77"/>
        <end position="87"/>
    </location>
</feature>
<feature type="region of interest" description="Disordered" evidence="1">
    <location>
        <begin position="1"/>
        <end position="55"/>
    </location>
</feature>
<feature type="region of interest" description="Disordered" evidence="1">
    <location>
        <begin position="75"/>
        <end position="94"/>
    </location>
</feature>
<evidence type="ECO:0000313" key="2">
    <source>
        <dbReference type="EMBL" id="GJC82531.1"/>
    </source>
</evidence>
<feature type="compositionally biased region" description="Basic and acidic residues" evidence="1">
    <location>
        <begin position="1"/>
        <end position="16"/>
    </location>
</feature>
<comment type="caution">
    <text evidence="2">The sequence shown here is derived from an EMBL/GenBank/DDBJ whole genome shotgun (WGS) entry which is preliminary data.</text>
</comment>
<gene>
    <name evidence="2" type="ORF">ColLi_05369</name>
</gene>
<dbReference type="AlphaFoldDB" id="A0AA37GK66"/>
<sequence length="94" mass="10430">MARKGKERERERDYRSAFRPGAGDPALWSREEDEETDWSPLPTADNPYGPSGASHLYDEHLWAYEPSVAPEVWPPLQQASGVETSQPFGGASGL</sequence>
<evidence type="ECO:0000313" key="3">
    <source>
        <dbReference type="Proteomes" id="UP001055172"/>
    </source>
</evidence>
<name>A0AA37GK66_9PEZI</name>
<dbReference type="Proteomes" id="UP001055172">
    <property type="component" value="Unassembled WGS sequence"/>
</dbReference>
<protein>
    <submittedName>
        <fullName evidence="2">Uncharacterized protein</fullName>
    </submittedName>
</protein>
<dbReference type="EMBL" id="BPPX01000009">
    <property type="protein sequence ID" value="GJC82531.1"/>
    <property type="molecule type" value="Genomic_DNA"/>
</dbReference>
<reference evidence="2 3" key="1">
    <citation type="submission" date="2021-07" db="EMBL/GenBank/DDBJ databases">
        <title>Genome data of Colletotrichum spaethianum.</title>
        <authorList>
            <person name="Utami Y.D."/>
            <person name="Hiruma K."/>
        </authorList>
    </citation>
    <scope>NUCLEOTIDE SEQUENCE [LARGE SCALE GENOMIC DNA]</scope>
    <source>
        <strain evidence="2 3">MAFF 242679</strain>
    </source>
</reference>
<organism evidence="2 3">
    <name type="scientific">Colletotrichum liriopes</name>
    <dbReference type="NCBI Taxonomy" id="708192"/>
    <lineage>
        <taxon>Eukaryota</taxon>
        <taxon>Fungi</taxon>
        <taxon>Dikarya</taxon>
        <taxon>Ascomycota</taxon>
        <taxon>Pezizomycotina</taxon>
        <taxon>Sordariomycetes</taxon>
        <taxon>Hypocreomycetidae</taxon>
        <taxon>Glomerellales</taxon>
        <taxon>Glomerellaceae</taxon>
        <taxon>Colletotrichum</taxon>
        <taxon>Colletotrichum spaethianum species complex</taxon>
    </lineage>
</organism>
<proteinExistence type="predicted"/>
<evidence type="ECO:0000256" key="1">
    <source>
        <dbReference type="SAM" id="MobiDB-lite"/>
    </source>
</evidence>